<dbReference type="InterPro" id="IPR021617">
    <property type="entry name" value="DUF3231"/>
</dbReference>
<dbReference type="OrthoDB" id="1675670at2"/>
<proteinExistence type="predicted"/>
<evidence type="ECO:0000313" key="1">
    <source>
        <dbReference type="EMBL" id="TYS88692.1"/>
    </source>
</evidence>
<dbReference type="RefSeq" id="WP_148967985.1">
    <property type="nucleotide sequence ID" value="NZ_JBNIKW010000001.1"/>
</dbReference>
<comment type="caution">
    <text evidence="1">The sequence shown here is derived from an EMBL/GenBank/DDBJ whole genome shotgun (WGS) entry which is preliminary data.</text>
</comment>
<reference evidence="1 2" key="1">
    <citation type="submission" date="2019-08" db="EMBL/GenBank/DDBJ databases">
        <title>Bacillus genomes from the desert of Cuatro Cienegas, Coahuila.</title>
        <authorList>
            <person name="Olmedo-Alvarez G."/>
        </authorList>
    </citation>
    <scope>NUCLEOTIDE SEQUENCE [LARGE SCALE GENOMIC DNA]</scope>
    <source>
        <strain evidence="1 2">CH87b_3T</strain>
    </source>
</reference>
<gene>
    <name evidence="1" type="ORF">FZC85_04570</name>
</gene>
<evidence type="ECO:0000313" key="2">
    <source>
        <dbReference type="Proteomes" id="UP000324269"/>
    </source>
</evidence>
<dbReference type="Gene3D" id="1.20.1260.10">
    <property type="match status" value="2"/>
</dbReference>
<dbReference type="EMBL" id="VTEZ01000001">
    <property type="protein sequence ID" value="TYS88692.1"/>
    <property type="molecule type" value="Genomic_DNA"/>
</dbReference>
<accession>A0A5D4U4Q0</accession>
<dbReference type="Proteomes" id="UP000324269">
    <property type="component" value="Unassembled WGS sequence"/>
</dbReference>
<dbReference type="Pfam" id="PF11553">
    <property type="entry name" value="DUF3231"/>
    <property type="match status" value="2"/>
</dbReference>
<dbReference type="AlphaFoldDB" id="A0A5D4U4Q0"/>
<dbReference type="InterPro" id="IPR012347">
    <property type="entry name" value="Ferritin-like"/>
</dbReference>
<protein>
    <submittedName>
        <fullName evidence="1">DUF3231 family protein</fullName>
    </submittedName>
</protein>
<organism evidence="1 2">
    <name type="scientific">Rossellomorea aquimaris</name>
    <dbReference type="NCBI Taxonomy" id="189382"/>
    <lineage>
        <taxon>Bacteria</taxon>
        <taxon>Bacillati</taxon>
        <taxon>Bacillota</taxon>
        <taxon>Bacilli</taxon>
        <taxon>Bacillales</taxon>
        <taxon>Bacillaceae</taxon>
        <taxon>Rossellomorea</taxon>
    </lineage>
</organism>
<sequence length="339" mass="38201">MSHHPKTNLTSAELAALWSTYQSDTLALCVFEYFLAKNQDPDTASILRLAQEKSEQHIDFISSIFKEEQIPIPFGFSKEKDVFPDAPAIYGDTFFLMYLRQMAKVGMITYSGAVSLTVREDILEFFQQALRFSSDLYKKATETGKEKGVLIRPPYIDYPEKVEFIKEKSYMSSSLNPFVNRRPLNAIEISHLFLNTETNLLGSMIATSFAQMAQSKEVRKFMSRTQEIAQKHLNIFSDALINNDMQAPMSWDTNVKASTVPAFSDKLMMFHTTLISNAGMGNYGTAAAASMRADLVSNYFRLILEVAELGKSGADILINNGWLEEPPQSADRKKLAEDK</sequence>
<name>A0A5D4U4Q0_9BACI</name>